<feature type="non-terminal residue" evidence="4">
    <location>
        <position position="1"/>
    </location>
</feature>
<feature type="non-terminal residue" evidence="4">
    <location>
        <position position="171"/>
    </location>
</feature>
<keyword evidence="1" id="KW-0862">Zinc</keyword>
<feature type="region of interest" description="Disordered" evidence="2">
    <location>
        <begin position="19"/>
        <end position="40"/>
    </location>
</feature>
<dbReference type="GO" id="GO:0008270">
    <property type="term" value="F:zinc ion binding"/>
    <property type="evidence" value="ECO:0007669"/>
    <property type="project" value="UniProtKB-KW"/>
</dbReference>
<gene>
    <name evidence="4" type="ORF">Tci_892882</name>
</gene>
<feature type="domain" description="CCHC-type" evidence="3">
    <location>
        <begin position="62"/>
        <end position="77"/>
    </location>
</feature>
<organism evidence="4">
    <name type="scientific">Tanacetum cinerariifolium</name>
    <name type="common">Dalmatian daisy</name>
    <name type="synonym">Chrysanthemum cinerariifolium</name>
    <dbReference type="NCBI Taxonomy" id="118510"/>
    <lineage>
        <taxon>Eukaryota</taxon>
        <taxon>Viridiplantae</taxon>
        <taxon>Streptophyta</taxon>
        <taxon>Embryophyta</taxon>
        <taxon>Tracheophyta</taxon>
        <taxon>Spermatophyta</taxon>
        <taxon>Magnoliopsida</taxon>
        <taxon>eudicotyledons</taxon>
        <taxon>Gunneridae</taxon>
        <taxon>Pentapetalae</taxon>
        <taxon>asterids</taxon>
        <taxon>campanulids</taxon>
        <taxon>Asterales</taxon>
        <taxon>Asteraceae</taxon>
        <taxon>Asteroideae</taxon>
        <taxon>Anthemideae</taxon>
        <taxon>Anthemidinae</taxon>
        <taxon>Tanacetum</taxon>
    </lineage>
</organism>
<comment type="caution">
    <text evidence="4">The sequence shown here is derived from an EMBL/GenBank/DDBJ whole genome shotgun (WGS) entry which is preliminary data.</text>
</comment>
<sequence length="171" mass="19114">RKLSKQFRVGLPELVTAIKGSGKTTKPNNNSSNPPAEGRGYAGNLPRCNHYNSYHNWQCPPKCRKCQRTGHQEKDCRVRPLQDMTCYGCGEKGHFKDKCPKGRNQLNDGARRRAYVVDENPQQNPNVVAGTFLLNDQYACIPFDSGAEKSFVSSVFTPFIDIAPTSLNTSY</sequence>
<evidence type="ECO:0000313" key="4">
    <source>
        <dbReference type="EMBL" id="GFD20913.1"/>
    </source>
</evidence>
<dbReference type="SMART" id="SM00343">
    <property type="entry name" value="ZnF_C2HC"/>
    <property type="match status" value="2"/>
</dbReference>
<dbReference type="Pfam" id="PF00098">
    <property type="entry name" value="zf-CCHC"/>
    <property type="match status" value="2"/>
</dbReference>
<reference evidence="4" key="1">
    <citation type="journal article" date="2019" name="Sci. Rep.">
        <title>Draft genome of Tanacetum cinerariifolium, the natural source of mosquito coil.</title>
        <authorList>
            <person name="Yamashiro T."/>
            <person name="Shiraishi A."/>
            <person name="Satake H."/>
            <person name="Nakayama K."/>
        </authorList>
    </citation>
    <scope>NUCLEOTIDE SEQUENCE</scope>
</reference>
<dbReference type="GO" id="GO:0003676">
    <property type="term" value="F:nucleic acid binding"/>
    <property type="evidence" value="ECO:0007669"/>
    <property type="project" value="InterPro"/>
</dbReference>
<dbReference type="EMBL" id="BKCJ011325802">
    <property type="protein sequence ID" value="GFD20913.1"/>
    <property type="molecule type" value="Genomic_DNA"/>
</dbReference>
<dbReference type="InterPro" id="IPR036875">
    <property type="entry name" value="Znf_CCHC_sf"/>
</dbReference>
<keyword evidence="1" id="KW-0863">Zinc-finger</keyword>
<dbReference type="InterPro" id="IPR001878">
    <property type="entry name" value="Znf_CCHC"/>
</dbReference>
<evidence type="ECO:0000256" key="2">
    <source>
        <dbReference type="SAM" id="MobiDB-lite"/>
    </source>
</evidence>
<evidence type="ECO:0000259" key="3">
    <source>
        <dbReference type="PROSITE" id="PS50158"/>
    </source>
</evidence>
<protein>
    <recommendedName>
        <fullName evidence="3">CCHC-type domain-containing protein</fullName>
    </recommendedName>
</protein>
<dbReference type="SUPFAM" id="SSF57756">
    <property type="entry name" value="Retrovirus zinc finger-like domains"/>
    <property type="match status" value="1"/>
</dbReference>
<dbReference type="PROSITE" id="PS50158">
    <property type="entry name" value="ZF_CCHC"/>
    <property type="match status" value="2"/>
</dbReference>
<name>A0A699UFT8_TANCI</name>
<accession>A0A699UFT8</accession>
<proteinExistence type="predicted"/>
<keyword evidence="1" id="KW-0479">Metal-binding</keyword>
<feature type="domain" description="CCHC-type" evidence="3">
    <location>
        <begin position="86"/>
        <end position="101"/>
    </location>
</feature>
<evidence type="ECO:0000256" key="1">
    <source>
        <dbReference type="PROSITE-ProRule" id="PRU00047"/>
    </source>
</evidence>
<dbReference type="Gene3D" id="4.10.60.10">
    <property type="entry name" value="Zinc finger, CCHC-type"/>
    <property type="match status" value="1"/>
</dbReference>
<dbReference type="Pfam" id="PF08284">
    <property type="entry name" value="RVP_2"/>
    <property type="match status" value="1"/>
</dbReference>
<dbReference type="AlphaFoldDB" id="A0A699UFT8"/>